<dbReference type="RefSeq" id="WP_089765632.1">
    <property type="nucleotide sequence ID" value="NZ_FNPB01000002.1"/>
</dbReference>
<evidence type="ECO:0000256" key="1">
    <source>
        <dbReference type="SAM" id="Phobius"/>
    </source>
</evidence>
<keyword evidence="3" id="KW-1185">Reference proteome</keyword>
<keyword evidence="1" id="KW-1133">Transmembrane helix</keyword>
<evidence type="ECO:0000313" key="2">
    <source>
        <dbReference type="EMBL" id="SDX76661.1"/>
    </source>
</evidence>
<sequence length="69" mass="6842">MCWAGGVLTVAALLGVAPTLPITDELRLALGVLVLGTGLTAYVAGTLAVLEQTVPDPTPTDSIPGAGQN</sequence>
<evidence type="ECO:0000313" key="3">
    <source>
        <dbReference type="Proteomes" id="UP000199170"/>
    </source>
</evidence>
<organism evidence="2 3">
    <name type="scientific">Halobellus clavatus</name>
    <dbReference type="NCBI Taxonomy" id="660517"/>
    <lineage>
        <taxon>Archaea</taxon>
        <taxon>Methanobacteriati</taxon>
        <taxon>Methanobacteriota</taxon>
        <taxon>Stenosarchaea group</taxon>
        <taxon>Halobacteria</taxon>
        <taxon>Halobacteriales</taxon>
        <taxon>Haloferacaceae</taxon>
        <taxon>Halobellus</taxon>
    </lineage>
</organism>
<dbReference type="EMBL" id="FNPB01000002">
    <property type="protein sequence ID" value="SDX76661.1"/>
    <property type="molecule type" value="Genomic_DNA"/>
</dbReference>
<protein>
    <submittedName>
        <fullName evidence="2">Uncharacterized protein</fullName>
    </submittedName>
</protein>
<dbReference type="AlphaFoldDB" id="A0A1H3ED91"/>
<dbReference type="Proteomes" id="UP000199170">
    <property type="component" value="Unassembled WGS sequence"/>
</dbReference>
<gene>
    <name evidence="2" type="ORF">SAMN04487946_102202</name>
</gene>
<name>A0A1H3ED91_9EURY</name>
<reference evidence="3" key="1">
    <citation type="submission" date="2016-10" db="EMBL/GenBank/DDBJ databases">
        <authorList>
            <person name="Varghese N."/>
            <person name="Submissions S."/>
        </authorList>
    </citation>
    <scope>NUCLEOTIDE SEQUENCE [LARGE SCALE GENOMIC DNA]</scope>
    <source>
        <strain evidence="3">CGMCC 1.10118</strain>
    </source>
</reference>
<accession>A0A1H3ED91</accession>
<feature type="transmembrane region" description="Helical" evidence="1">
    <location>
        <begin position="29"/>
        <end position="50"/>
    </location>
</feature>
<keyword evidence="1" id="KW-0812">Transmembrane</keyword>
<keyword evidence="1" id="KW-0472">Membrane</keyword>
<proteinExistence type="predicted"/>